<dbReference type="AlphaFoldDB" id="A0A1I7Z8A4"/>
<dbReference type="WBParaSite" id="L893_g23601.t1">
    <property type="protein sequence ID" value="L893_g23601.t1"/>
    <property type="gene ID" value="L893_g23601"/>
</dbReference>
<evidence type="ECO:0000313" key="3">
    <source>
        <dbReference type="WBParaSite" id="L893_g23601.t1"/>
    </source>
</evidence>
<protein>
    <submittedName>
        <fullName evidence="3">Uncharacterized protein</fullName>
    </submittedName>
</protein>
<name>A0A1I7Z8A4_9BILA</name>
<feature type="region of interest" description="Disordered" evidence="1">
    <location>
        <begin position="1"/>
        <end position="77"/>
    </location>
</feature>
<proteinExistence type="predicted"/>
<reference evidence="3" key="1">
    <citation type="submission" date="2016-11" db="UniProtKB">
        <authorList>
            <consortium name="WormBaseParasite"/>
        </authorList>
    </citation>
    <scope>IDENTIFICATION</scope>
</reference>
<accession>A0A1I7Z8A4</accession>
<sequence length="95" mass="10292">MTAPSTASTAPVPSAPPLSLASSTRSAPPLISGAKSPPSRVRATNYSEKSSMRSSRRLSRRRVSLPPSDPKSSHLWRPKHDSRLVHIAARLHSWS</sequence>
<feature type="compositionally biased region" description="Basic residues" evidence="1">
    <location>
        <begin position="54"/>
        <end position="63"/>
    </location>
</feature>
<keyword evidence="2" id="KW-1185">Reference proteome</keyword>
<evidence type="ECO:0000256" key="1">
    <source>
        <dbReference type="SAM" id="MobiDB-lite"/>
    </source>
</evidence>
<organism evidence="2 3">
    <name type="scientific">Steinernema glaseri</name>
    <dbReference type="NCBI Taxonomy" id="37863"/>
    <lineage>
        <taxon>Eukaryota</taxon>
        <taxon>Metazoa</taxon>
        <taxon>Ecdysozoa</taxon>
        <taxon>Nematoda</taxon>
        <taxon>Chromadorea</taxon>
        <taxon>Rhabditida</taxon>
        <taxon>Tylenchina</taxon>
        <taxon>Panagrolaimomorpha</taxon>
        <taxon>Strongyloidoidea</taxon>
        <taxon>Steinernematidae</taxon>
        <taxon>Steinernema</taxon>
    </lineage>
</organism>
<feature type="compositionally biased region" description="Low complexity" evidence="1">
    <location>
        <begin position="1"/>
        <end position="30"/>
    </location>
</feature>
<dbReference type="Proteomes" id="UP000095287">
    <property type="component" value="Unplaced"/>
</dbReference>
<evidence type="ECO:0000313" key="2">
    <source>
        <dbReference type="Proteomes" id="UP000095287"/>
    </source>
</evidence>